<evidence type="ECO:0000313" key="2">
    <source>
        <dbReference type="EMBL" id="PSM51998.1"/>
    </source>
</evidence>
<evidence type="ECO:0000256" key="1">
    <source>
        <dbReference type="SAM" id="Phobius"/>
    </source>
</evidence>
<accession>A0A2P8R0I4</accession>
<dbReference type="OrthoDB" id="5361502at2"/>
<organism evidence="2 3">
    <name type="scientific">Campylobacter blaseri</name>
    <dbReference type="NCBI Taxonomy" id="2042961"/>
    <lineage>
        <taxon>Bacteria</taxon>
        <taxon>Pseudomonadati</taxon>
        <taxon>Campylobacterota</taxon>
        <taxon>Epsilonproteobacteria</taxon>
        <taxon>Campylobacterales</taxon>
        <taxon>Campylobacteraceae</taxon>
        <taxon>Campylobacter</taxon>
    </lineage>
</organism>
<keyword evidence="1" id="KW-0812">Transmembrane</keyword>
<keyword evidence="1" id="KW-1133">Transmembrane helix</keyword>
<sequence>MASFEGSYIIAFLGVLFGIGSWIVLFPLVIYKSRNIISKRLQKGLSYFSALILIFFAISLLYNTFIKGV</sequence>
<dbReference type="AlphaFoldDB" id="A0A2P8R0I4"/>
<feature type="transmembrane region" description="Helical" evidence="1">
    <location>
        <begin position="44"/>
        <end position="66"/>
    </location>
</feature>
<protein>
    <submittedName>
        <fullName evidence="2">Uncharacterized protein</fullName>
    </submittedName>
</protein>
<evidence type="ECO:0000313" key="3">
    <source>
        <dbReference type="Proteomes" id="UP000240535"/>
    </source>
</evidence>
<comment type="caution">
    <text evidence="2">The sequence shown here is derived from an EMBL/GenBank/DDBJ whole genome shotgun (WGS) entry which is preliminary data.</text>
</comment>
<gene>
    <name evidence="2" type="ORF">CQ405_05390</name>
</gene>
<name>A0A2P8R0I4_9BACT</name>
<dbReference type="EMBL" id="PDHH01000004">
    <property type="protein sequence ID" value="PSM51998.1"/>
    <property type="molecule type" value="Genomic_DNA"/>
</dbReference>
<dbReference type="Proteomes" id="UP000240535">
    <property type="component" value="Unassembled WGS sequence"/>
</dbReference>
<dbReference type="RefSeq" id="WP_106871472.1">
    <property type="nucleotide sequence ID" value="NZ_CP053841.1"/>
</dbReference>
<reference evidence="3" key="1">
    <citation type="submission" date="2017-10" db="EMBL/GenBank/DDBJ databases">
        <title>Campylobacter species from seals.</title>
        <authorList>
            <person name="Gilbert M.J."/>
            <person name="Zomer A.L."/>
            <person name="Timmerman A.J."/>
            <person name="Duim B."/>
            <person name="Wagenaar J.A."/>
        </authorList>
    </citation>
    <scope>NUCLEOTIDE SEQUENCE [LARGE SCALE GENOMIC DNA]</scope>
    <source>
        <strain evidence="3">17S00004-5</strain>
    </source>
</reference>
<keyword evidence="1" id="KW-0472">Membrane</keyword>
<keyword evidence="3" id="KW-1185">Reference proteome</keyword>
<feature type="transmembrane region" description="Helical" evidence="1">
    <location>
        <begin position="6"/>
        <end position="32"/>
    </location>
</feature>
<proteinExistence type="predicted"/>